<reference evidence="1" key="1">
    <citation type="submission" date="2022-07" db="EMBL/GenBank/DDBJ databases">
        <title>Chromosome-level genome of Muraenolepis orangiensis.</title>
        <authorList>
            <person name="Kim J."/>
        </authorList>
    </citation>
    <scope>NUCLEOTIDE SEQUENCE</scope>
    <source>
        <strain evidence="1">KU_S4_2022</strain>
        <tissue evidence="1">Muscle</tissue>
    </source>
</reference>
<dbReference type="OrthoDB" id="8901221at2759"/>
<evidence type="ECO:0000313" key="2">
    <source>
        <dbReference type="Proteomes" id="UP001148018"/>
    </source>
</evidence>
<dbReference type="Pfam" id="PF03917">
    <property type="entry name" value="GSH_synth_ATP"/>
    <property type="match status" value="1"/>
</dbReference>
<protein>
    <submittedName>
        <fullName evidence="1">Uncharacterized protein</fullName>
    </submittedName>
</protein>
<dbReference type="Gene3D" id="3.30.1490.80">
    <property type="match status" value="2"/>
</dbReference>
<comment type="caution">
    <text evidence="1">The sequence shown here is derived from an EMBL/GenBank/DDBJ whole genome shotgun (WGS) entry which is preliminary data.</text>
</comment>
<dbReference type="GO" id="GO:0043295">
    <property type="term" value="F:glutathione binding"/>
    <property type="evidence" value="ECO:0007669"/>
    <property type="project" value="TreeGrafter"/>
</dbReference>
<sequence length="134" mass="14652">MEQGIPEAILADTQLIQDLADVAKDTALLNGVFMRTKEEPGSSEGIPEAIWADTQLIQDLADVAKDTALLNGVFMRTKEEPGSSELVTYAPFTLFPTAMPRGVFEQALALQTHYNLLVDLVSQDTRFLEAALAR</sequence>
<evidence type="ECO:0000313" key="1">
    <source>
        <dbReference type="EMBL" id="KAJ3586335.1"/>
    </source>
</evidence>
<accession>A0A9Q0DD12</accession>
<keyword evidence="2" id="KW-1185">Reference proteome</keyword>
<organism evidence="1 2">
    <name type="scientific">Muraenolepis orangiensis</name>
    <name type="common">Patagonian moray cod</name>
    <dbReference type="NCBI Taxonomy" id="630683"/>
    <lineage>
        <taxon>Eukaryota</taxon>
        <taxon>Metazoa</taxon>
        <taxon>Chordata</taxon>
        <taxon>Craniata</taxon>
        <taxon>Vertebrata</taxon>
        <taxon>Euteleostomi</taxon>
        <taxon>Actinopterygii</taxon>
        <taxon>Neopterygii</taxon>
        <taxon>Teleostei</taxon>
        <taxon>Neoteleostei</taxon>
        <taxon>Acanthomorphata</taxon>
        <taxon>Zeiogadaria</taxon>
        <taxon>Gadariae</taxon>
        <taxon>Gadiformes</taxon>
        <taxon>Muraenolepidoidei</taxon>
        <taxon>Muraenolepididae</taxon>
        <taxon>Muraenolepis</taxon>
    </lineage>
</organism>
<dbReference type="PANTHER" id="PTHR11130">
    <property type="entry name" value="GLUTATHIONE SYNTHETASE"/>
    <property type="match status" value="1"/>
</dbReference>
<dbReference type="PANTHER" id="PTHR11130:SF0">
    <property type="entry name" value="GLUTATHIONE SYNTHETASE"/>
    <property type="match status" value="1"/>
</dbReference>
<dbReference type="GO" id="GO:0004363">
    <property type="term" value="F:glutathione synthase activity"/>
    <property type="evidence" value="ECO:0007669"/>
    <property type="project" value="InterPro"/>
</dbReference>
<proteinExistence type="predicted"/>
<dbReference type="Proteomes" id="UP001148018">
    <property type="component" value="Unassembled WGS sequence"/>
</dbReference>
<dbReference type="InterPro" id="IPR005615">
    <property type="entry name" value="Glutathione_synthase"/>
</dbReference>
<dbReference type="EMBL" id="JANIIK010000117">
    <property type="protein sequence ID" value="KAJ3586335.1"/>
    <property type="molecule type" value="Genomic_DNA"/>
</dbReference>
<dbReference type="SUPFAM" id="SSF56059">
    <property type="entry name" value="Glutathione synthetase ATP-binding domain-like"/>
    <property type="match status" value="1"/>
</dbReference>
<gene>
    <name evidence="1" type="ORF">NHX12_012735</name>
</gene>
<dbReference type="AlphaFoldDB" id="A0A9Q0DD12"/>
<dbReference type="InterPro" id="IPR014049">
    <property type="entry name" value="Glutathione_synthase_N_euk"/>
</dbReference>
<name>A0A9Q0DD12_9TELE</name>
<dbReference type="GO" id="GO:0005829">
    <property type="term" value="C:cytosol"/>
    <property type="evidence" value="ECO:0007669"/>
    <property type="project" value="TreeGrafter"/>
</dbReference>
<dbReference type="GO" id="GO:0005524">
    <property type="term" value="F:ATP binding"/>
    <property type="evidence" value="ECO:0007669"/>
    <property type="project" value="InterPro"/>
</dbReference>